<dbReference type="OrthoDB" id="9802264at2"/>
<dbReference type="Proteomes" id="UP000242469">
    <property type="component" value="Unassembled WGS sequence"/>
</dbReference>
<keyword evidence="17" id="KW-1185">Reference proteome</keyword>
<evidence type="ECO:0000313" key="17">
    <source>
        <dbReference type="Proteomes" id="UP000242469"/>
    </source>
</evidence>
<dbReference type="PROSITE" id="PS50893">
    <property type="entry name" value="ABC_TRANSPORTER_2"/>
    <property type="match status" value="1"/>
</dbReference>
<dbReference type="AlphaFoldDB" id="A0A1H3XPQ4"/>
<dbReference type="NCBIfam" id="TIGR04406">
    <property type="entry name" value="LPS_export_lptB"/>
    <property type="match status" value="1"/>
</dbReference>
<keyword evidence="12" id="KW-0472">Membrane</keyword>
<dbReference type="GO" id="GO:0016887">
    <property type="term" value="F:ATP hydrolysis activity"/>
    <property type="evidence" value="ECO:0007669"/>
    <property type="project" value="InterPro"/>
</dbReference>
<name>A0A1H3XPQ4_9GAMM</name>
<dbReference type="Pfam" id="PF12399">
    <property type="entry name" value="BCA_ABC_TP_C"/>
    <property type="match status" value="1"/>
</dbReference>
<comment type="similarity">
    <text evidence="3">Belongs to the ABC transporter superfamily. Outer membrane lipopolysaccharide export (TC 1.B.42) family.</text>
</comment>
<dbReference type="STRING" id="1122198.SAMN02745729_101220"/>
<dbReference type="SUPFAM" id="SSF52540">
    <property type="entry name" value="P-loop containing nucleoside triphosphate hydrolases"/>
    <property type="match status" value="1"/>
</dbReference>
<evidence type="ECO:0000256" key="6">
    <source>
        <dbReference type="ARBA" id="ARBA00022475"/>
    </source>
</evidence>
<sequence>MATLEALHLAKSYKGRQVVQDVSLQMETGQIVGLLGPNGAGKTTCFYMIVGLIHADRGQIRLHQDDVTRLPMHERARRGIGYLPQEASVFRKLSVHDNLMAILETRKELNTSDRKALLEQLLEEFHITHLRNSLGMALSGGERRRVEIARALATEPDFILLDEPFAGVDPISVSDIKQTIRHLQSRGIGILITDHNVRETLDICERAYIVSEGGILAQGTPAEILANEQVRRAYLGEQFSL</sequence>
<evidence type="ECO:0000256" key="13">
    <source>
        <dbReference type="ARBA" id="ARBA00024818"/>
    </source>
</evidence>
<evidence type="ECO:0000256" key="1">
    <source>
        <dbReference type="ARBA" id="ARBA00004496"/>
    </source>
</evidence>
<keyword evidence="9" id="KW-0547">Nucleotide-binding</keyword>
<dbReference type="InterPro" id="IPR030921">
    <property type="entry name" value="LPS_export_LptB"/>
</dbReference>
<evidence type="ECO:0000256" key="14">
    <source>
        <dbReference type="ARBA" id="ARBA00026081"/>
    </source>
</evidence>
<feature type="domain" description="ABC transporter" evidence="15">
    <location>
        <begin position="4"/>
        <end position="237"/>
    </location>
</feature>
<dbReference type="InterPro" id="IPR017871">
    <property type="entry name" value="ABC_transporter-like_CS"/>
</dbReference>
<keyword evidence="7" id="KW-0963">Cytoplasm</keyword>
<dbReference type="InterPro" id="IPR003593">
    <property type="entry name" value="AAA+_ATPase"/>
</dbReference>
<dbReference type="NCBIfam" id="NF008144">
    <property type="entry name" value="PRK10895.1"/>
    <property type="match status" value="1"/>
</dbReference>
<keyword evidence="8" id="KW-0997">Cell inner membrane</keyword>
<evidence type="ECO:0000256" key="7">
    <source>
        <dbReference type="ARBA" id="ARBA00022490"/>
    </source>
</evidence>
<dbReference type="CDD" id="cd03218">
    <property type="entry name" value="ABC_YhbG"/>
    <property type="match status" value="1"/>
</dbReference>
<evidence type="ECO:0000256" key="8">
    <source>
        <dbReference type="ARBA" id="ARBA00022519"/>
    </source>
</evidence>
<comment type="function">
    <text evidence="13">Part of the ABC transporter complex LptBFG involved in the translocation of lipopolysaccharide (LPS) from the inner membrane to the outer membrane. Probably responsible for energy coupling to the transport system.</text>
</comment>
<dbReference type="Pfam" id="PF00005">
    <property type="entry name" value="ABC_tran"/>
    <property type="match status" value="1"/>
</dbReference>
<dbReference type="GO" id="GO:0005737">
    <property type="term" value="C:cytoplasm"/>
    <property type="evidence" value="ECO:0007669"/>
    <property type="project" value="UniProtKB-SubCell"/>
</dbReference>
<evidence type="ECO:0000256" key="11">
    <source>
        <dbReference type="ARBA" id="ARBA00022967"/>
    </source>
</evidence>
<dbReference type="FunFam" id="3.40.50.300:FF:000151">
    <property type="entry name" value="Lipopolysaccharide ABC transporter ATP-binding protein"/>
    <property type="match status" value="1"/>
</dbReference>
<dbReference type="PANTHER" id="PTHR45772">
    <property type="entry name" value="CONSERVED COMPONENT OF ABC TRANSPORTER FOR NATURAL AMINO ACIDS-RELATED"/>
    <property type="match status" value="1"/>
</dbReference>
<dbReference type="InterPro" id="IPR027417">
    <property type="entry name" value="P-loop_NTPase"/>
</dbReference>
<evidence type="ECO:0000256" key="10">
    <source>
        <dbReference type="ARBA" id="ARBA00022840"/>
    </source>
</evidence>
<keyword evidence="5" id="KW-0813">Transport</keyword>
<keyword evidence="6" id="KW-1003">Cell membrane</keyword>
<dbReference type="RefSeq" id="WP_091821734.1">
    <property type="nucleotide sequence ID" value="NZ_FNRJ01000001.1"/>
</dbReference>
<comment type="subunit">
    <text evidence="14">Component of the lipopolysaccharide transport and assembly complex. The LptBFG transporter is composed of two ATP-binding proteins (LptB) and two transmembrane proteins (LptF and LptG).</text>
</comment>
<dbReference type="Gene3D" id="3.40.50.300">
    <property type="entry name" value="P-loop containing nucleotide triphosphate hydrolases"/>
    <property type="match status" value="1"/>
</dbReference>
<evidence type="ECO:0000256" key="2">
    <source>
        <dbReference type="ARBA" id="ARBA00004515"/>
    </source>
</evidence>
<evidence type="ECO:0000313" key="16">
    <source>
        <dbReference type="EMBL" id="SEA01333.1"/>
    </source>
</evidence>
<reference evidence="17" key="1">
    <citation type="submission" date="2016-10" db="EMBL/GenBank/DDBJ databases">
        <authorList>
            <person name="Varghese N."/>
            <person name="Submissions S."/>
        </authorList>
    </citation>
    <scope>NUCLEOTIDE SEQUENCE [LARGE SCALE GENOMIC DNA]</scope>
    <source>
        <strain evidence="17">DSM 11526</strain>
    </source>
</reference>
<dbReference type="PANTHER" id="PTHR45772:SF10">
    <property type="entry name" value="LIPOPOLYSACCHARIDE EXPORT SYSTEM ATP-BINDING PROTEIN LPTB"/>
    <property type="match status" value="1"/>
</dbReference>
<keyword evidence="11" id="KW-1278">Translocase</keyword>
<protein>
    <recommendedName>
        <fullName evidence="4">Lipopolysaccharide export system ATP-binding protein LptB</fullName>
    </recommendedName>
</protein>
<dbReference type="GO" id="GO:0055085">
    <property type="term" value="P:transmembrane transport"/>
    <property type="evidence" value="ECO:0007669"/>
    <property type="project" value="InterPro"/>
</dbReference>
<keyword evidence="10 16" id="KW-0067">ATP-binding</keyword>
<dbReference type="InterPro" id="IPR032823">
    <property type="entry name" value="BCA_ABC_TP_C"/>
</dbReference>
<dbReference type="PROSITE" id="PS00211">
    <property type="entry name" value="ABC_TRANSPORTER_1"/>
    <property type="match status" value="1"/>
</dbReference>
<evidence type="ECO:0000256" key="4">
    <source>
        <dbReference type="ARBA" id="ARBA00017803"/>
    </source>
</evidence>
<evidence type="ECO:0000256" key="12">
    <source>
        <dbReference type="ARBA" id="ARBA00023136"/>
    </source>
</evidence>
<evidence type="ECO:0000256" key="5">
    <source>
        <dbReference type="ARBA" id="ARBA00022448"/>
    </source>
</evidence>
<dbReference type="EMBL" id="FNRJ01000001">
    <property type="protein sequence ID" value="SEA01333.1"/>
    <property type="molecule type" value="Genomic_DNA"/>
</dbReference>
<dbReference type="InterPro" id="IPR051120">
    <property type="entry name" value="ABC_AA/LPS_Transport"/>
</dbReference>
<dbReference type="SMART" id="SM00382">
    <property type="entry name" value="AAA"/>
    <property type="match status" value="1"/>
</dbReference>
<evidence type="ECO:0000256" key="9">
    <source>
        <dbReference type="ARBA" id="ARBA00022741"/>
    </source>
</evidence>
<dbReference type="GO" id="GO:0005524">
    <property type="term" value="F:ATP binding"/>
    <property type="evidence" value="ECO:0007669"/>
    <property type="project" value="UniProtKB-KW"/>
</dbReference>
<comment type="subcellular location">
    <subcellularLocation>
        <location evidence="2">Cell inner membrane</location>
        <topology evidence="2">Peripheral membrane protein</topology>
        <orientation evidence="2">Cytoplasmic side</orientation>
    </subcellularLocation>
    <subcellularLocation>
        <location evidence="1">Cytoplasm</location>
    </subcellularLocation>
</comment>
<proteinExistence type="inferred from homology"/>
<organism evidence="16 17">
    <name type="scientific">Marinobacterium iners DSM 11526</name>
    <dbReference type="NCBI Taxonomy" id="1122198"/>
    <lineage>
        <taxon>Bacteria</taxon>
        <taxon>Pseudomonadati</taxon>
        <taxon>Pseudomonadota</taxon>
        <taxon>Gammaproteobacteria</taxon>
        <taxon>Oceanospirillales</taxon>
        <taxon>Oceanospirillaceae</taxon>
        <taxon>Marinobacterium</taxon>
    </lineage>
</organism>
<evidence type="ECO:0000256" key="3">
    <source>
        <dbReference type="ARBA" id="ARBA00010865"/>
    </source>
</evidence>
<evidence type="ECO:0000259" key="15">
    <source>
        <dbReference type="PROSITE" id="PS50893"/>
    </source>
</evidence>
<dbReference type="GO" id="GO:0043190">
    <property type="term" value="C:ATP-binding cassette (ABC) transporter complex"/>
    <property type="evidence" value="ECO:0007669"/>
    <property type="project" value="InterPro"/>
</dbReference>
<gene>
    <name evidence="16" type="ORF">SAMN02745729_101220</name>
</gene>
<accession>A0A1H3XPQ4</accession>
<dbReference type="InterPro" id="IPR003439">
    <property type="entry name" value="ABC_transporter-like_ATP-bd"/>
</dbReference>